<protein>
    <submittedName>
        <fullName evidence="2">Uncharacterized protein</fullName>
    </submittedName>
</protein>
<feature type="compositionally biased region" description="Basic residues" evidence="1">
    <location>
        <begin position="184"/>
        <end position="194"/>
    </location>
</feature>
<name>A0AAV4EKA5_9GAST</name>
<dbReference type="EMBL" id="BMAT01007269">
    <property type="protein sequence ID" value="GFR61244.1"/>
    <property type="molecule type" value="Genomic_DNA"/>
</dbReference>
<gene>
    <name evidence="2" type="ORF">ElyMa_003551800</name>
</gene>
<organism evidence="2 3">
    <name type="scientific">Elysia marginata</name>
    <dbReference type="NCBI Taxonomy" id="1093978"/>
    <lineage>
        <taxon>Eukaryota</taxon>
        <taxon>Metazoa</taxon>
        <taxon>Spiralia</taxon>
        <taxon>Lophotrochozoa</taxon>
        <taxon>Mollusca</taxon>
        <taxon>Gastropoda</taxon>
        <taxon>Heterobranchia</taxon>
        <taxon>Euthyneura</taxon>
        <taxon>Panpulmonata</taxon>
        <taxon>Sacoglossa</taxon>
        <taxon>Placobranchoidea</taxon>
        <taxon>Plakobranchidae</taxon>
        <taxon>Elysia</taxon>
    </lineage>
</organism>
<keyword evidence="3" id="KW-1185">Reference proteome</keyword>
<evidence type="ECO:0000313" key="2">
    <source>
        <dbReference type="EMBL" id="GFR61244.1"/>
    </source>
</evidence>
<proteinExistence type="predicted"/>
<feature type="compositionally biased region" description="Basic and acidic residues" evidence="1">
    <location>
        <begin position="195"/>
        <end position="204"/>
    </location>
</feature>
<reference evidence="2 3" key="1">
    <citation type="journal article" date="2021" name="Elife">
        <title>Chloroplast acquisition without the gene transfer in kleptoplastic sea slugs, Plakobranchus ocellatus.</title>
        <authorList>
            <person name="Maeda T."/>
            <person name="Takahashi S."/>
            <person name="Yoshida T."/>
            <person name="Shimamura S."/>
            <person name="Takaki Y."/>
            <person name="Nagai Y."/>
            <person name="Toyoda A."/>
            <person name="Suzuki Y."/>
            <person name="Arimoto A."/>
            <person name="Ishii H."/>
            <person name="Satoh N."/>
            <person name="Nishiyama T."/>
            <person name="Hasebe M."/>
            <person name="Maruyama T."/>
            <person name="Minagawa J."/>
            <person name="Obokata J."/>
            <person name="Shigenobu S."/>
        </authorList>
    </citation>
    <scope>NUCLEOTIDE SEQUENCE [LARGE SCALE GENOMIC DNA]</scope>
</reference>
<sequence length="204" mass="23633">MLILIIYQKLYVDNGKDMAKQKALLGLNDATTLTAYIQRQRDMGKTDLVYLNVGVLEAGETFAKIAWEEFKASLVHEVKHQKKMRYQPLHRAELKLQYSVEHLQHKQCSDSKSGSKSSKIISALQSIHRDGDEVRRQSIAKLSSIGRWMRTRPPPSVTFQRKKSITLEDMRSGSKKELVISRRQPTRFHHRRKISKEERHGACH</sequence>
<dbReference type="AlphaFoldDB" id="A0AAV4EKA5"/>
<dbReference type="Proteomes" id="UP000762676">
    <property type="component" value="Unassembled WGS sequence"/>
</dbReference>
<feature type="region of interest" description="Disordered" evidence="1">
    <location>
        <begin position="183"/>
        <end position="204"/>
    </location>
</feature>
<accession>A0AAV4EKA5</accession>
<evidence type="ECO:0000256" key="1">
    <source>
        <dbReference type="SAM" id="MobiDB-lite"/>
    </source>
</evidence>
<comment type="caution">
    <text evidence="2">The sequence shown here is derived from an EMBL/GenBank/DDBJ whole genome shotgun (WGS) entry which is preliminary data.</text>
</comment>
<evidence type="ECO:0000313" key="3">
    <source>
        <dbReference type="Proteomes" id="UP000762676"/>
    </source>
</evidence>